<dbReference type="AlphaFoldDB" id="A0AAV7KM47"/>
<dbReference type="Proteomes" id="UP001165289">
    <property type="component" value="Unassembled WGS sequence"/>
</dbReference>
<proteinExistence type="predicted"/>
<evidence type="ECO:0000259" key="2">
    <source>
        <dbReference type="Pfam" id="PF08718"/>
    </source>
</evidence>
<dbReference type="PANTHER" id="PTHR10219:SF25">
    <property type="entry name" value="PLECKSTRIN HOMOLOGY DOMAIN-CONTAINING FAMILY A MEMBER 8"/>
    <property type="match status" value="1"/>
</dbReference>
<dbReference type="PANTHER" id="PTHR10219">
    <property type="entry name" value="GLYCOLIPID TRANSFER PROTEIN-RELATED"/>
    <property type="match status" value="1"/>
</dbReference>
<reference evidence="4" key="1">
    <citation type="submission" date="2022-02" db="EMBL/GenBank/DDBJ databases">
        <authorList>
            <person name="Santini S."/>
            <person name="Jourda C."/>
            <person name="Belahbib H."/>
            <person name="Rocher C."/>
            <person name="Selva M."/>
            <person name="Borchiellini C."/>
            <person name="Renard E."/>
        </authorList>
    </citation>
    <scope>NUCLEOTIDE SEQUENCE</scope>
    <source>
        <strain evidence="4">SPO-2</strain>
    </source>
</reference>
<protein>
    <submittedName>
        <fullName evidence="4">Glycolipid transfer protein-like</fullName>
    </submittedName>
</protein>
<evidence type="ECO:0000313" key="4">
    <source>
        <dbReference type="EMBL" id="KAI6662038.1"/>
    </source>
</evidence>
<evidence type="ECO:0000256" key="1">
    <source>
        <dbReference type="ARBA" id="ARBA00022448"/>
    </source>
</evidence>
<dbReference type="GO" id="GO:0005829">
    <property type="term" value="C:cytosol"/>
    <property type="evidence" value="ECO:0007669"/>
    <property type="project" value="TreeGrafter"/>
</dbReference>
<dbReference type="Gene3D" id="1.10.3520.10">
    <property type="entry name" value="Glycolipid transfer protein"/>
    <property type="match status" value="1"/>
</dbReference>
<dbReference type="GO" id="GO:1902387">
    <property type="term" value="F:ceramide 1-phosphate binding"/>
    <property type="evidence" value="ECO:0007669"/>
    <property type="project" value="TreeGrafter"/>
</dbReference>
<dbReference type="SUPFAM" id="SSF110004">
    <property type="entry name" value="Glycolipid transfer protein, GLTP"/>
    <property type="match status" value="1"/>
</dbReference>
<comment type="caution">
    <text evidence="4">The sequence shown here is derived from an EMBL/GenBank/DDBJ whole genome shotgun (WGS) entry which is preliminary data.</text>
</comment>
<reference evidence="4 5" key="2">
    <citation type="journal article" date="2023" name="BMC Biol.">
        <title>The compact genome of the sponge Oopsacas minuta (Hexactinellida) is lacking key metazoan core genes.</title>
        <authorList>
            <person name="Santini S."/>
            <person name="Schenkelaars Q."/>
            <person name="Jourda C."/>
            <person name="Duchesne M."/>
            <person name="Belahbib H."/>
            <person name="Rocher C."/>
            <person name="Selva M."/>
            <person name="Riesgo A."/>
            <person name="Vervoort M."/>
            <person name="Leys S.P."/>
            <person name="Kodjabachian L."/>
            <person name="Le Bivic A."/>
            <person name="Borchiellini C."/>
            <person name="Claverie J.M."/>
            <person name="Renard E."/>
        </authorList>
    </citation>
    <scope>NUCLEOTIDE SEQUENCE [LARGE SCALE GENOMIC DNA]</scope>
    <source>
        <strain evidence="4">SPO-2</strain>
    </source>
</reference>
<dbReference type="Pfam" id="PF08718">
    <property type="entry name" value="GLTP"/>
    <property type="match status" value="1"/>
</dbReference>
<feature type="domain" description="Glycolipid transfer protein" evidence="2">
    <location>
        <begin position="20"/>
        <end position="156"/>
    </location>
</feature>
<dbReference type="GO" id="GO:1902388">
    <property type="term" value="F:ceramide 1-phosphate transfer activity"/>
    <property type="evidence" value="ECO:0007669"/>
    <property type="project" value="TreeGrafter"/>
</dbReference>
<organism evidence="4 5">
    <name type="scientific">Oopsacas minuta</name>
    <dbReference type="NCBI Taxonomy" id="111878"/>
    <lineage>
        <taxon>Eukaryota</taxon>
        <taxon>Metazoa</taxon>
        <taxon>Porifera</taxon>
        <taxon>Hexactinellida</taxon>
        <taxon>Hexasterophora</taxon>
        <taxon>Lyssacinosida</taxon>
        <taxon>Leucopsacidae</taxon>
        <taxon>Oopsacas</taxon>
    </lineage>
</organism>
<sequence length="200" mass="23099">MNYFQSIPNHFPDIEEGGWIPTDHFLTACNTFITFTDLLGPVLSRAKDSVTVNINILRKRYDRDNTKYMYLHELILDEDSEPDPAIYISLIWLKRAIEFIYIFLKQLTTSTHTSLPQDAYHAYQISLKPYHGFIIRSLVYMLINIAPSKDNLINTLVQGSLGGREQLFLDINEYIKPMATNLRAVDKLLDDNQLVDNTVV</sequence>
<name>A0AAV7KM47_9METZ</name>
<evidence type="ECO:0000313" key="3">
    <source>
        <dbReference type="EMBL" id="KAI6662021.1"/>
    </source>
</evidence>
<accession>A0AAV7KM47</accession>
<dbReference type="GO" id="GO:0016020">
    <property type="term" value="C:membrane"/>
    <property type="evidence" value="ECO:0007669"/>
    <property type="project" value="TreeGrafter"/>
</dbReference>
<evidence type="ECO:0000313" key="5">
    <source>
        <dbReference type="Proteomes" id="UP001165289"/>
    </source>
</evidence>
<keyword evidence="5" id="KW-1185">Reference proteome</keyword>
<gene>
    <name evidence="3" type="ORF">LOD99_9608</name>
    <name evidence="4" type="ORF">LOD99_9625</name>
</gene>
<keyword evidence="1" id="KW-0813">Transport</keyword>
<dbReference type="EMBL" id="JAKMXF010000001">
    <property type="protein sequence ID" value="KAI6662021.1"/>
    <property type="molecule type" value="Genomic_DNA"/>
</dbReference>
<dbReference type="InterPro" id="IPR014830">
    <property type="entry name" value="Glycolipid_transfer_prot_dom"/>
</dbReference>
<dbReference type="InterPro" id="IPR036497">
    <property type="entry name" value="GLTP_sf"/>
</dbReference>
<dbReference type="EMBL" id="JAKMXF010000001">
    <property type="protein sequence ID" value="KAI6662038.1"/>
    <property type="molecule type" value="Genomic_DNA"/>
</dbReference>